<dbReference type="Proteomes" id="UP001177003">
    <property type="component" value="Chromosome 8"/>
</dbReference>
<evidence type="ECO:0000313" key="2">
    <source>
        <dbReference type="EMBL" id="CAI9298805.1"/>
    </source>
</evidence>
<sequence>MAGSSETPSVEDQTTLSGLLNINANQNLILDLDSAKYVVSLQPMVKYLRHSPLAPTLTIAEKFPLVHLSKMFYQMGNVGISKVKRFKKPSDDQPKQTTGETGEFEHKSLRSQKI</sequence>
<protein>
    <submittedName>
        <fullName evidence="2">Uncharacterized protein</fullName>
    </submittedName>
</protein>
<organism evidence="2 3">
    <name type="scientific">Lactuca saligna</name>
    <name type="common">Willowleaf lettuce</name>
    <dbReference type="NCBI Taxonomy" id="75948"/>
    <lineage>
        <taxon>Eukaryota</taxon>
        <taxon>Viridiplantae</taxon>
        <taxon>Streptophyta</taxon>
        <taxon>Embryophyta</taxon>
        <taxon>Tracheophyta</taxon>
        <taxon>Spermatophyta</taxon>
        <taxon>Magnoliopsida</taxon>
        <taxon>eudicotyledons</taxon>
        <taxon>Gunneridae</taxon>
        <taxon>Pentapetalae</taxon>
        <taxon>asterids</taxon>
        <taxon>campanulids</taxon>
        <taxon>Asterales</taxon>
        <taxon>Asteraceae</taxon>
        <taxon>Cichorioideae</taxon>
        <taxon>Cichorieae</taxon>
        <taxon>Lactucinae</taxon>
        <taxon>Lactuca</taxon>
    </lineage>
</organism>
<keyword evidence="3" id="KW-1185">Reference proteome</keyword>
<feature type="region of interest" description="Disordered" evidence="1">
    <location>
        <begin position="84"/>
        <end position="114"/>
    </location>
</feature>
<accession>A0AA35ZTV6</accession>
<evidence type="ECO:0000313" key="3">
    <source>
        <dbReference type="Proteomes" id="UP001177003"/>
    </source>
</evidence>
<name>A0AA35ZTV6_LACSI</name>
<dbReference type="EMBL" id="OX465084">
    <property type="protein sequence ID" value="CAI9298805.1"/>
    <property type="molecule type" value="Genomic_DNA"/>
</dbReference>
<dbReference type="AlphaFoldDB" id="A0AA35ZTV6"/>
<evidence type="ECO:0000256" key="1">
    <source>
        <dbReference type="SAM" id="MobiDB-lite"/>
    </source>
</evidence>
<proteinExistence type="predicted"/>
<gene>
    <name evidence="2" type="ORF">LSALG_LOCUS37547</name>
</gene>
<reference evidence="2" key="1">
    <citation type="submission" date="2023-04" db="EMBL/GenBank/DDBJ databases">
        <authorList>
            <person name="Vijverberg K."/>
            <person name="Xiong W."/>
            <person name="Schranz E."/>
        </authorList>
    </citation>
    <scope>NUCLEOTIDE SEQUENCE</scope>
</reference>